<gene>
    <name evidence="3" type="ORF">E2562_023959</name>
</gene>
<dbReference type="OrthoDB" id="685493at2759"/>
<dbReference type="InterPro" id="IPR009009">
    <property type="entry name" value="RlpA-like_DPBB"/>
</dbReference>
<dbReference type="PANTHER" id="PTHR31692:SF76">
    <property type="entry name" value="EXPANSIN-B15"/>
    <property type="match status" value="1"/>
</dbReference>
<evidence type="ECO:0000259" key="2">
    <source>
        <dbReference type="PROSITE" id="PS50842"/>
    </source>
</evidence>
<dbReference type="InterPro" id="IPR036908">
    <property type="entry name" value="RlpA-like_sf"/>
</dbReference>
<evidence type="ECO:0000256" key="1">
    <source>
        <dbReference type="ARBA" id="ARBA00022729"/>
    </source>
</evidence>
<dbReference type="SUPFAM" id="SSF50685">
    <property type="entry name" value="Barwin-like endoglucanases"/>
    <property type="match status" value="1"/>
</dbReference>
<dbReference type="EMBL" id="SPHZ02000011">
    <property type="protein sequence ID" value="KAF0893325.1"/>
    <property type="molecule type" value="Genomic_DNA"/>
</dbReference>
<dbReference type="Gene3D" id="2.40.40.10">
    <property type="entry name" value="RlpA-like domain"/>
    <property type="match status" value="1"/>
</dbReference>
<keyword evidence="4" id="KW-1185">Reference proteome</keyword>
<dbReference type="InterPro" id="IPR007112">
    <property type="entry name" value="Expansin/allergen_DPBB_dom"/>
</dbReference>
<name>A0A6G1BYB7_9ORYZ</name>
<sequence>MIAVGSPSIYKSGLGCSSCYQVKYTSNNACSGNPVIVVITDECPGGPCLSKPVHFDLSETAFGVMAKPGQADQLCGASNEQFAWKGNAYRLYWI</sequence>
<dbReference type="PROSITE" id="PS50842">
    <property type="entry name" value="EXPANSIN_EG45"/>
    <property type="match status" value="1"/>
</dbReference>
<reference evidence="3 4" key="1">
    <citation type="submission" date="2019-11" db="EMBL/GenBank/DDBJ databases">
        <title>Whole genome sequence of Oryza granulata.</title>
        <authorList>
            <person name="Li W."/>
        </authorList>
    </citation>
    <scope>NUCLEOTIDE SEQUENCE [LARGE SCALE GENOMIC DNA]</scope>
    <source>
        <strain evidence="4">cv. Menghai</strain>
        <tissue evidence="3">Leaf</tissue>
    </source>
</reference>
<proteinExistence type="predicted"/>
<evidence type="ECO:0000313" key="3">
    <source>
        <dbReference type="EMBL" id="KAF0893325.1"/>
    </source>
</evidence>
<dbReference type="PANTHER" id="PTHR31692">
    <property type="entry name" value="EXPANSIN-B3"/>
    <property type="match status" value="1"/>
</dbReference>
<evidence type="ECO:0000313" key="4">
    <source>
        <dbReference type="Proteomes" id="UP000479710"/>
    </source>
</evidence>
<keyword evidence="1" id="KW-0732">Signal</keyword>
<organism evidence="3 4">
    <name type="scientific">Oryza meyeriana var. granulata</name>
    <dbReference type="NCBI Taxonomy" id="110450"/>
    <lineage>
        <taxon>Eukaryota</taxon>
        <taxon>Viridiplantae</taxon>
        <taxon>Streptophyta</taxon>
        <taxon>Embryophyta</taxon>
        <taxon>Tracheophyta</taxon>
        <taxon>Spermatophyta</taxon>
        <taxon>Magnoliopsida</taxon>
        <taxon>Liliopsida</taxon>
        <taxon>Poales</taxon>
        <taxon>Poaceae</taxon>
        <taxon>BOP clade</taxon>
        <taxon>Oryzoideae</taxon>
        <taxon>Oryzeae</taxon>
        <taxon>Oryzinae</taxon>
        <taxon>Oryza</taxon>
        <taxon>Oryza meyeriana</taxon>
    </lineage>
</organism>
<protein>
    <recommendedName>
        <fullName evidence="2">Expansin-like EG45 domain-containing protein</fullName>
    </recommendedName>
</protein>
<accession>A0A6G1BYB7</accession>
<comment type="caution">
    <text evidence="3">The sequence shown here is derived from an EMBL/GenBank/DDBJ whole genome shotgun (WGS) entry which is preliminary data.</text>
</comment>
<dbReference type="Proteomes" id="UP000479710">
    <property type="component" value="Unassembled WGS sequence"/>
</dbReference>
<dbReference type="Pfam" id="PF03330">
    <property type="entry name" value="DPBB_1"/>
    <property type="match status" value="1"/>
</dbReference>
<feature type="domain" description="Expansin-like EG45" evidence="2">
    <location>
        <begin position="1"/>
        <end position="74"/>
    </location>
</feature>
<dbReference type="AlphaFoldDB" id="A0A6G1BYB7"/>